<dbReference type="RefSeq" id="WP_188526357.1">
    <property type="nucleotide sequence ID" value="NZ_BMGI01000001.1"/>
</dbReference>
<dbReference type="PROSITE" id="PS01031">
    <property type="entry name" value="SHSP"/>
    <property type="match status" value="1"/>
</dbReference>
<evidence type="ECO:0000256" key="1">
    <source>
        <dbReference type="PROSITE-ProRule" id="PRU00285"/>
    </source>
</evidence>
<dbReference type="SUPFAM" id="SSF49764">
    <property type="entry name" value="HSP20-like chaperones"/>
    <property type="match status" value="1"/>
</dbReference>
<comment type="caution">
    <text evidence="4">The sequence shown here is derived from an EMBL/GenBank/DDBJ whole genome shotgun (WGS) entry which is preliminary data.</text>
</comment>
<organism evidence="4 5">
    <name type="scientific">Sinisalibacter lacisalsi</name>
    <dbReference type="NCBI Taxonomy" id="1526570"/>
    <lineage>
        <taxon>Bacteria</taxon>
        <taxon>Pseudomonadati</taxon>
        <taxon>Pseudomonadota</taxon>
        <taxon>Alphaproteobacteria</taxon>
        <taxon>Rhodobacterales</taxon>
        <taxon>Roseobacteraceae</taxon>
        <taxon>Sinisalibacter</taxon>
    </lineage>
</organism>
<evidence type="ECO:0000313" key="4">
    <source>
        <dbReference type="EMBL" id="GGD26470.1"/>
    </source>
</evidence>
<dbReference type="InterPro" id="IPR031107">
    <property type="entry name" value="Small_HSP"/>
</dbReference>
<name>A0ABQ1QGL1_9RHOB</name>
<dbReference type="PANTHER" id="PTHR11527">
    <property type="entry name" value="HEAT-SHOCK PROTEIN 20 FAMILY MEMBER"/>
    <property type="match status" value="1"/>
</dbReference>
<sequence length="137" mass="15316">MVEKSHTGLWPSLYDPFRTFGQKLAEFHSPASDAKLADDTYTITMELPGLAESDIELTVNDGVMTVRGEKKTEREEEGDTWYFTERQYGAFTRSFRLPPDADEAGVEADLKDGVLTISVPKSEPKAEAAKKVQIRKS</sequence>
<proteinExistence type="inferred from homology"/>
<dbReference type="Pfam" id="PF00011">
    <property type="entry name" value="HSP20"/>
    <property type="match status" value="1"/>
</dbReference>
<dbReference type="Proteomes" id="UP000617355">
    <property type="component" value="Unassembled WGS sequence"/>
</dbReference>
<dbReference type="InterPro" id="IPR008978">
    <property type="entry name" value="HSP20-like_chaperone"/>
</dbReference>
<protein>
    <recommendedName>
        <fullName evidence="3">SHSP domain-containing protein</fullName>
    </recommendedName>
</protein>
<dbReference type="EMBL" id="BMGI01000001">
    <property type="protein sequence ID" value="GGD26470.1"/>
    <property type="molecule type" value="Genomic_DNA"/>
</dbReference>
<evidence type="ECO:0000313" key="5">
    <source>
        <dbReference type="Proteomes" id="UP000617355"/>
    </source>
</evidence>
<accession>A0ABQ1QGL1</accession>
<comment type="similarity">
    <text evidence="1 2">Belongs to the small heat shock protein (HSP20) family.</text>
</comment>
<feature type="domain" description="SHSP" evidence="3">
    <location>
        <begin position="22"/>
        <end position="137"/>
    </location>
</feature>
<evidence type="ECO:0000256" key="2">
    <source>
        <dbReference type="RuleBase" id="RU003616"/>
    </source>
</evidence>
<gene>
    <name evidence="4" type="ORF">GCM10011358_08580</name>
</gene>
<evidence type="ECO:0000259" key="3">
    <source>
        <dbReference type="PROSITE" id="PS01031"/>
    </source>
</evidence>
<dbReference type="InterPro" id="IPR002068">
    <property type="entry name" value="A-crystallin/Hsp20_dom"/>
</dbReference>
<reference evidence="5" key="1">
    <citation type="journal article" date="2019" name="Int. J. Syst. Evol. Microbiol.">
        <title>The Global Catalogue of Microorganisms (GCM) 10K type strain sequencing project: providing services to taxonomists for standard genome sequencing and annotation.</title>
        <authorList>
            <consortium name="The Broad Institute Genomics Platform"/>
            <consortium name="The Broad Institute Genome Sequencing Center for Infectious Disease"/>
            <person name="Wu L."/>
            <person name="Ma J."/>
        </authorList>
    </citation>
    <scope>NUCLEOTIDE SEQUENCE [LARGE SCALE GENOMIC DNA]</scope>
    <source>
        <strain evidence="5">CGMCC 1.12922</strain>
    </source>
</reference>
<dbReference type="Gene3D" id="2.60.40.790">
    <property type="match status" value="1"/>
</dbReference>
<dbReference type="CDD" id="cd06464">
    <property type="entry name" value="ACD_sHsps-like"/>
    <property type="match status" value="1"/>
</dbReference>
<keyword evidence="5" id="KW-1185">Reference proteome</keyword>